<dbReference type="WBParaSite" id="HCON_00138230-00002">
    <property type="protein sequence ID" value="HCON_00138230-00002"/>
    <property type="gene ID" value="HCON_00138230"/>
</dbReference>
<feature type="region of interest" description="Disordered" evidence="1">
    <location>
        <begin position="1049"/>
        <end position="1090"/>
    </location>
</feature>
<evidence type="ECO:0000313" key="2">
    <source>
        <dbReference type="Proteomes" id="UP000025227"/>
    </source>
</evidence>
<organism evidence="2 3">
    <name type="scientific">Haemonchus contortus</name>
    <name type="common">Barber pole worm</name>
    <dbReference type="NCBI Taxonomy" id="6289"/>
    <lineage>
        <taxon>Eukaryota</taxon>
        <taxon>Metazoa</taxon>
        <taxon>Ecdysozoa</taxon>
        <taxon>Nematoda</taxon>
        <taxon>Chromadorea</taxon>
        <taxon>Rhabditida</taxon>
        <taxon>Rhabditina</taxon>
        <taxon>Rhabditomorpha</taxon>
        <taxon>Strongyloidea</taxon>
        <taxon>Trichostrongylidae</taxon>
        <taxon>Haemonchus</taxon>
    </lineage>
</organism>
<feature type="compositionally biased region" description="Polar residues" evidence="1">
    <location>
        <begin position="732"/>
        <end position="748"/>
    </location>
</feature>
<proteinExistence type="predicted"/>
<feature type="compositionally biased region" description="Basic and acidic residues" evidence="1">
    <location>
        <begin position="292"/>
        <end position="302"/>
    </location>
</feature>
<feature type="compositionally biased region" description="Polar residues" evidence="1">
    <location>
        <begin position="308"/>
        <end position="324"/>
    </location>
</feature>
<feature type="compositionally biased region" description="Low complexity" evidence="1">
    <location>
        <begin position="339"/>
        <end position="351"/>
    </location>
</feature>
<feature type="region of interest" description="Disordered" evidence="1">
    <location>
        <begin position="280"/>
        <end position="324"/>
    </location>
</feature>
<feature type="region of interest" description="Disordered" evidence="1">
    <location>
        <begin position="163"/>
        <end position="182"/>
    </location>
</feature>
<feature type="region of interest" description="Disordered" evidence="1">
    <location>
        <begin position="337"/>
        <end position="537"/>
    </location>
</feature>
<reference evidence="3" key="1">
    <citation type="submission" date="2020-12" db="UniProtKB">
        <authorList>
            <consortium name="WormBaseParasite"/>
        </authorList>
    </citation>
    <scope>IDENTIFICATION</scope>
    <source>
        <strain evidence="3">MHco3</strain>
    </source>
</reference>
<feature type="compositionally biased region" description="Low complexity" evidence="1">
    <location>
        <begin position="580"/>
        <end position="589"/>
    </location>
</feature>
<dbReference type="OrthoDB" id="5822793at2759"/>
<feature type="compositionally biased region" description="Basic and acidic residues" evidence="1">
    <location>
        <begin position="900"/>
        <end position="913"/>
    </location>
</feature>
<protein>
    <submittedName>
        <fullName evidence="3">PUM-HD domain-containing protein</fullName>
    </submittedName>
</protein>
<feature type="compositionally biased region" description="Polar residues" evidence="1">
    <location>
        <begin position="596"/>
        <end position="605"/>
    </location>
</feature>
<name>A0A7I4YU51_HAECO</name>
<feature type="compositionally biased region" description="Polar residues" evidence="1">
    <location>
        <begin position="390"/>
        <end position="402"/>
    </location>
</feature>
<evidence type="ECO:0000256" key="1">
    <source>
        <dbReference type="SAM" id="MobiDB-lite"/>
    </source>
</evidence>
<sequence length="1090" mass="118821">ITSHLVCVVMALDGNERRFIVDETLRLRSPPDVPASSNVVLRPQRLYCPRDHSPQNRHSYHGATASLLSPVGRDRFGGSVQLSKRFSQPLQHIQGSEPYALNHIHTILEQNDPLHLPSPTSTRCYGRKRWSAGFTLSALPERETMSSSDSLAGSRRELGVDTMQQGSEIQDSPRGAPSVASTKREDVNYHHSQPHVVPQGGIPIQGQVLVDPATGQHYIVPQATFFPPTVQPMYFQPTPTPVYYPYGQVPTQGYVMQSAPPQAQYSVPIAAYQQRPFGFRPGYAQSTASSEDLSRRDERLEDPPPSSPSISLATQSGFFPTNFIPTTAAPSFPLQYRHQQNPQRSSPNSQPEDPENGRDGFRRDVTRASSEFQRLSGEFRRQGSGEFGRSNDSFSRTGNGETARSEGYFRGGAAESDVFNRSGEGARMTERTPLYGGPPPWWGRHNDDLGDSRTDVESSPRAHQRSSPPSSALSEPESNRVRQLPAKAVRMDIDLSKVGEDEAPRPKPTMSRSVRMDIDLSKLPDETKTTEKKAPSRNAATAFTVNFDSADEELSLQDAARKSAQARRILNRRSGGGGSATSSGSQDSGQRARELPQTNPSNKNYLLNKLLQGEGHNAEENPEGTGSEEHKECDVSSEAGTYVVDMSSRIGGGQASQLMTAKIIEDSDSSSDSSSSDSESEGSPIPRPKPIVVIPKATVVKTTPAQPETAPNEPTDLTKEMSKLRTLAGIRQTPSPAESRAASCTTRPSGMYDNSRPGPATPPQLPRPCTGRSSLGSQPSSRPQTTSRAGQASSSNAPFRRGDGGRYSMRGNAPGVAPSSPQQNVRRPPFRAGTAPLRPGANLAQQKEQEMNAWLRRKDYNPMKAAAEARKAKELKARGEQFVSNRSISFHVGPVAGKPARKEGFGEITRNRSQESLAVEEAEHASQRVLAEYSRGVVQDISRLSQQSSRASGKQLSGLARAVDMLSQKCKKSIELIRSQNKGCLSVSVEDLLAAAAEPPRKGETLNEQLDRLSDAFDAVQRYLEQYSLDGHQSPIPDFTDDASEIQSVASSLTAHSSHSRRDSASPKQNKTLLTVRPRRTTTPLSTTHE</sequence>
<feature type="compositionally biased region" description="Basic and acidic residues" evidence="1">
    <location>
        <begin position="355"/>
        <end position="366"/>
    </location>
</feature>
<feature type="compositionally biased region" description="Basic and acidic residues" evidence="1">
    <location>
        <begin position="489"/>
        <end position="505"/>
    </location>
</feature>
<keyword evidence="2" id="KW-1185">Reference proteome</keyword>
<feature type="compositionally biased region" description="Polar residues" evidence="1">
    <location>
        <begin position="771"/>
        <end position="797"/>
    </location>
</feature>
<feature type="region of interest" description="Disordered" evidence="1">
    <location>
        <begin position="559"/>
        <end position="637"/>
    </location>
</feature>
<dbReference type="OMA" id="RRPCSAY"/>
<feature type="compositionally biased region" description="Basic and acidic residues" evidence="1">
    <location>
        <begin position="514"/>
        <end position="534"/>
    </location>
</feature>
<feature type="region of interest" description="Disordered" evidence="1">
    <location>
        <begin position="892"/>
        <end position="921"/>
    </location>
</feature>
<accession>A0A7I4YU51</accession>
<feature type="region of interest" description="Disordered" evidence="1">
    <location>
        <begin position="650"/>
        <end position="849"/>
    </location>
</feature>
<feature type="compositionally biased region" description="Low complexity" evidence="1">
    <location>
        <begin position="466"/>
        <end position="476"/>
    </location>
</feature>
<evidence type="ECO:0000313" key="3">
    <source>
        <dbReference type="WBParaSite" id="HCON_00138230-00002"/>
    </source>
</evidence>
<feature type="compositionally biased region" description="Low complexity" evidence="1">
    <location>
        <begin position="1072"/>
        <end position="1090"/>
    </location>
</feature>
<dbReference type="AlphaFoldDB" id="A0A7I4YU51"/>
<dbReference type="Proteomes" id="UP000025227">
    <property type="component" value="Unplaced"/>
</dbReference>
<feature type="compositionally biased region" description="Basic and acidic residues" evidence="1">
    <location>
        <begin position="444"/>
        <end position="460"/>
    </location>
</feature>